<dbReference type="AlphaFoldDB" id="A0A5J4N924"/>
<evidence type="ECO:0000313" key="1">
    <source>
        <dbReference type="EMBL" id="KAA3672066.1"/>
    </source>
</evidence>
<accession>A0A5J4N924</accession>
<comment type="caution">
    <text evidence="1">The sequence shown here is derived from an EMBL/GenBank/DDBJ whole genome shotgun (WGS) entry which is preliminary data.</text>
</comment>
<reference evidence="1 2" key="1">
    <citation type="journal article" date="2019" name="Gigascience">
        <title>Whole-genome sequence of the oriental lung fluke Paragonimus westermani.</title>
        <authorList>
            <person name="Oey H."/>
            <person name="Zakrzewski M."/>
            <person name="Narain K."/>
            <person name="Devi K.R."/>
            <person name="Agatsuma T."/>
            <person name="Nawaratna S."/>
            <person name="Gobert G.N."/>
            <person name="Jones M.K."/>
            <person name="Ragan M.A."/>
            <person name="McManus D.P."/>
            <person name="Krause L."/>
        </authorList>
    </citation>
    <scope>NUCLEOTIDE SEQUENCE [LARGE SCALE GENOMIC DNA]</scope>
    <source>
        <strain evidence="1 2">IND2009</strain>
    </source>
</reference>
<evidence type="ECO:0008006" key="3">
    <source>
        <dbReference type="Google" id="ProtNLM"/>
    </source>
</evidence>
<organism evidence="1 2">
    <name type="scientific">Paragonimus westermani</name>
    <dbReference type="NCBI Taxonomy" id="34504"/>
    <lineage>
        <taxon>Eukaryota</taxon>
        <taxon>Metazoa</taxon>
        <taxon>Spiralia</taxon>
        <taxon>Lophotrochozoa</taxon>
        <taxon>Platyhelminthes</taxon>
        <taxon>Trematoda</taxon>
        <taxon>Digenea</taxon>
        <taxon>Plagiorchiida</taxon>
        <taxon>Troglotremata</taxon>
        <taxon>Troglotrematidae</taxon>
        <taxon>Paragonimus</taxon>
    </lineage>
</organism>
<dbReference type="Proteomes" id="UP000324629">
    <property type="component" value="Unassembled WGS sequence"/>
</dbReference>
<protein>
    <recommendedName>
        <fullName evidence="3">Protein kinase domain-containing protein</fullName>
    </recommendedName>
</protein>
<dbReference type="SUPFAM" id="SSF56112">
    <property type="entry name" value="Protein kinase-like (PK-like)"/>
    <property type="match status" value="1"/>
</dbReference>
<dbReference type="EMBL" id="QNGE01005410">
    <property type="protein sequence ID" value="KAA3672066.1"/>
    <property type="molecule type" value="Genomic_DNA"/>
</dbReference>
<evidence type="ECO:0000313" key="2">
    <source>
        <dbReference type="Proteomes" id="UP000324629"/>
    </source>
</evidence>
<keyword evidence="2" id="KW-1185">Reference proteome</keyword>
<feature type="non-terminal residue" evidence="1">
    <location>
        <position position="104"/>
    </location>
</feature>
<name>A0A5J4N924_9TREM</name>
<gene>
    <name evidence="1" type="ORF">DEA37_0005031</name>
</gene>
<sequence>MSLAAFVPSIFIGRFTLLIRFAKFYSRLLHVSVKDWGCITTEAKNLVDRLLTRNPYTRITAEEALRHPWLQEPHRLFFDSFSVRGSRSCDNNLADKRYGELHMS</sequence>
<dbReference type="Gene3D" id="1.10.510.10">
    <property type="entry name" value="Transferase(Phosphotransferase) domain 1"/>
    <property type="match status" value="1"/>
</dbReference>
<dbReference type="InterPro" id="IPR011009">
    <property type="entry name" value="Kinase-like_dom_sf"/>
</dbReference>
<proteinExistence type="predicted"/>